<name>A0A1M6I4A9_9BACT</name>
<evidence type="ECO:0000256" key="2">
    <source>
        <dbReference type="ARBA" id="ARBA00022475"/>
    </source>
</evidence>
<evidence type="ECO:0000313" key="8">
    <source>
        <dbReference type="Proteomes" id="UP000183994"/>
    </source>
</evidence>
<dbReference type="GO" id="GO:0005886">
    <property type="term" value="C:plasma membrane"/>
    <property type="evidence" value="ECO:0007669"/>
    <property type="project" value="UniProtKB-SubCell"/>
</dbReference>
<evidence type="ECO:0000256" key="6">
    <source>
        <dbReference type="SAM" id="Phobius"/>
    </source>
</evidence>
<comment type="subcellular location">
    <subcellularLocation>
        <location evidence="1">Cell membrane</location>
        <topology evidence="1">Multi-pass membrane protein</topology>
    </subcellularLocation>
</comment>
<feature type="transmembrane region" description="Helical" evidence="6">
    <location>
        <begin position="21"/>
        <end position="38"/>
    </location>
</feature>
<dbReference type="PANTHER" id="PTHR30482:SF10">
    <property type="entry name" value="HIGH-AFFINITY BRANCHED-CHAIN AMINO ACID TRANSPORT PROTEIN BRAE"/>
    <property type="match status" value="1"/>
</dbReference>
<dbReference type="PANTHER" id="PTHR30482">
    <property type="entry name" value="HIGH-AFFINITY BRANCHED-CHAIN AMINO ACID TRANSPORT SYSTEM PERMEASE"/>
    <property type="match status" value="1"/>
</dbReference>
<keyword evidence="2" id="KW-1003">Cell membrane</keyword>
<dbReference type="STRING" id="1121393.SAMN02745216_01347"/>
<dbReference type="RefSeq" id="WP_073474292.1">
    <property type="nucleotide sequence ID" value="NZ_FQZU01000006.1"/>
</dbReference>
<evidence type="ECO:0000256" key="3">
    <source>
        <dbReference type="ARBA" id="ARBA00022692"/>
    </source>
</evidence>
<keyword evidence="3 6" id="KW-0812">Transmembrane</keyword>
<protein>
    <submittedName>
        <fullName evidence="7">Branched-chain amino acid transport system permease protein</fullName>
    </submittedName>
</protein>
<feature type="transmembrane region" description="Helical" evidence="6">
    <location>
        <begin position="222"/>
        <end position="246"/>
    </location>
</feature>
<gene>
    <name evidence="7" type="ORF">SAMN02745216_01347</name>
</gene>
<dbReference type="CDD" id="cd06581">
    <property type="entry name" value="TM_PBP1_LivM_like"/>
    <property type="match status" value="1"/>
</dbReference>
<evidence type="ECO:0000256" key="5">
    <source>
        <dbReference type="ARBA" id="ARBA00023136"/>
    </source>
</evidence>
<feature type="transmembrane region" description="Helical" evidence="6">
    <location>
        <begin position="123"/>
        <end position="144"/>
    </location>
</feature>
<evidence type="ECO:0000256" key="4">
    <source>
        <dbReference type="ARBA" id="ARBA00022989"/>
    </source>
</evidence>
<feature type="transmembrane region" description="Helical" evidence="6">
    <location>
        <begin position="172"/>
        <end position="191"/>
    </location>
</feature>
<keyword evidence="4 6" id="KW-1133">Transmembrane helix</keyword>
<feature type="transmembrane region" description="Helical" evidence="6">
    <location>
        <begin position="94"/>
        <end position="116"/>
    </location>
</feature>
<keyword evidence="8" id="KW-1185">Reference proteome</keyword>
<dbReference type="EMBL" id="FQZU01000006">
    <property type="protein sequence ID" value="SHJ29210.1"/>
    <property type="molecule type" value="Genomic_DNA"/>
</dbReference>
<dbReference type="InterPro" id="IPR001851">
    <property type="entry name" value="ABC_transp_permease"/>
</dbReference>
<keyword evidence="5 6" id="KW-0472">Membrane</keyword>
<accession>A0A1M6I4A9</accession>
<proteinExistence type="predicted"/>
<sequence>MRFEKRMHYLEDVQLFRYRSDMAWYILLLLLLLAAPAAMGTYWVSLLIQIGIYIIVALGLNLLSGYTGQVSLGHAAFFAVGAYTSAILTGKYSIPFLLALPASGVAGAAAGLVVGLPALRLKGLYLAIATMGFGFIVEEIIVQWESVTNSVNGLMVTRPVIGPISFQSDKSYYYLVLAVVLIMVLAIKNILRTPTGRAFIAIRDSEIAAESMGVSLTVYKTAAFAISAFYAGVAGSLFAHFMFFIGPENFTIMESISFLVMILVGGLGSVHGAVFGAVFITFLPEAISLSRGYLPAVIGEQAGLQSAVYGLVLLLFIRFEPLGLYGRWLKVKFYFENFPFYKKDTFRRVRKFHRTVKQ</sequence>
<evidence type="ECO:0000313" key="7">
    <source>
        <dbReference type="EMBL" id="SHJ29210.1"/>
    </source>
</evidence>
<dbReference type="Proteomes" id="UP000183994">
    <property type="component" value="Unassembled WGS sequence"/>
</dbReference>
<dbReference type="Pfam" id="PF02653">
    <property type="entry name" value="BPD_transp_2"/>
    <property type="match status" value="1"/>
</dbReference>
<evidence type="ECO:0000256" key="1">
    <source>
        <dbReference type="ARBA" id="ARBA00004651"/>
    </source>
</evidence>
<feature type="transmembrane region" description="Helical" evidence="6">
    <location>
        <begin position="44"/>
        <end position="63"/>
    </location>
</feature>
<feature type="transmembrane region" description="Helical" evidence="6">
    <location>
        <begin position="258"/>
        <end position="283"/>
    </location>
</feature>
<organism evidence="7 8">
    <name type="scientific">Desulfatibacillum alkenivorans DSM 16219</name>
    <dbReference type="NCBI Taxonomy" id="1121393"/>
    <lineage>
        <taxon>Bacteria</taxon>
        <taxon>Pseudomonadati</taxon>
        <taxon>Thermodesulfobacteriota</taxon>
        <taxon>Desulfobacteria</taxon>
        <taxon>Desulfobacterales</taxon>
        <taxon>Desulfatibacillaceae</taxon>
        <taxon>Desulfatibacillum</taxon>
    </lineage>
</organism>
<feature type="transmembrane region" description="Helical" evidence="6">
    <location>
        <begin position="70"/>
        <end position="88"/>
    </location>
</feature>
<dbReference type="GO" id="GO:0015658">
    <property type="term" value="F:branched-chain amino acid transmembrane transporter activity"/>
    <property type="evidence" value="ECO:0007669"/>
    <property type="project" value="InterPro"/>
</dbReference>
<reference evidence="8" key="1">
    <citation type="submission" date="2016-11" db="EMBL/GenBank/DDBJ databases">
        <authorList>
            <person name="Varghese N."/>
            <person name="Submissions S."/>
        </authorList>
    </citation>
    <scope>NUCLEOTIDE SEQUENCE [LARGE SCALE GENOMIC DNA]</scope>
    <source>
        <strain evidence="8">DSM 16219</strain>
    </source>
</reference>
<dbReference type="OrthoDB" id="9780757at2"/>
<dbReference type="AlphaFoldDB" id="A0A1M6I4A9"/>
<dbReference type="InterPro" id="IPR043428">
    <property type="entry name" value="LivM-like"/>
</dbReference>